<dbReference type="RefSeq" id="WP_175539638.1">
    <property type="nucleotide sequence ID" value="NZ_FNRT01000002.1"/>
</dbReference>
<evidence type="ECO:0000313" key="1">
    <source>
        <dbReference type="EMBL" id="SEC38580.1"/>
    </source>
</evidence>
<organism evidence="1 2">
    <name type="scientific">Nocardioides exalbidus</name>
    <dbReference type="NCBI Taxonomy" id="402596"/>
    <lineage>
        <taxon>Bacteria</taxon>
        <taxon>Bacillati</taxon>
        <taxon>Actinomycetota</taxon>
        <taxon>Actinomycetes</taxon>
        <taxon>Propionibacteriales</taxon>
        <taxon>Nocardioidaceae</taxon>
        <taxon>Nocardioides</taxon>
    </lineage>
</organism>
<dbReference type="Proteomes" id="UP000198742">
    <property type="component" value="Unassembled WGS sequence"/>
</dbReference>
<reference evidence="2" key="1">
    <citation type="submission" date="2016-10" db="EMBL/GenBank/DDBJ databases">
        <authorList>
            <person name="Varghese N."/>
            <person name="Submissions S."/>
        </authorList>
    </citation>
    <scope>NUCLEOTIDE SEQUENCE [LARGE SCALE GENOMIC DNA]</scope>
    <source>
        <strain evidence="2">DSM 22017</strain>
    </source>
</reference>
<keyword evidence="2" id="KW-1185">Reference proteome</keyword>
<dbReference type="EMBL" id="FNRT01000002">
    <property type="protein sequence ID" value="SEC38580.1"/>
    <property type="molecule type" value="Genomic_DNA"/>
</dbReference>
<accession>A0A1H4S341</accession>
<dbReference type="STRING" id="402596.SAMN04489844_2199"/>
<proteinExistence type="predicted"/>
<dbReference type="AlphaFoldDB" id="A0A1H4S341"/>
<name>A0A1H4S341_9ACTN</name>
<gene>
    <name evidence="1" type="ORF">SAMN04489844_2199</name>
</gene>
<protein>
    <submittedName>
        <fullName evidence="1">Uncharacterized protein</fullName>
    </submittedName>
</protein>
<sequence length="58" mass="6658">MSDEPETPDAKPERTLAEIIADLTWEDLVADGFITIEEIEADLRARGLDPNKYDYLYE</sequence>
<evidence type="ECO:0000313" key="2">
    <source>
        <dbReference type="Proteomes" id="UP000198742"/>
    </source>
</evidence>